<dbReference type="OrthoDB" id="9993532at2759"/>
<comment type="similarity">
    <text evidence="8">Belongs to the TMEM147 family.</text>
</comment>
<evidence type="ECO:0000256" key="10">
    <source>
        <dbReference type="ARBA" id="ARBA00034899"/>
    </source>
</evidence>
<protein>
    <recommendedName>
        <fullName evidence="9">BOS complex subunit TMEM147</fullName>
    </recommendedName>
    <alternativeName>
        <fullName evidence="10">Transmembrane protein 147</fullName>
    </alternativeName>
</protein>
<gene>
    <name evidence="12" type="ORF">CHIRRI_LOCUS13475</name>
</gene>
<dbReference type="InterPro" id="IPR019164">
    <property type="entry name" value="TMEM147"/>
</dbReference>
<dbReference type="GO" id="GO:0005789">
    <property type="term" value="C:endoplasmic reticulum membrane"/>
    <property type="evidence" value="ECO:0007669"/>
    <property type="project" value="UniProtKB-SubCell"/>
</dbReference>
<feature type="transmembrane region" description="Helical" evidence="11">
    <location>
        <begin position="6"/>
        <end position="23"/>
    </location>
</feature>
<reference evidence="12" key="2">
    <citation type="submission" date="2022-10" db="EMBL/GenBank/DDBJ databases">
        <authorList>
            <consortium name="ENA_rothamsted_submissions"/>
            <consortium name="culmorum"/>
            <person name="King R."/>
        </authorList>
    </citation>
    <scope>NUCLEOTIDE SEQUENCE</scope>
</reference>
<evidence type="ECO:0000256" key="5">
    <source>
        <dbReference type="ARBA" id="ARBA00022824"/>
    </source>
</evidence>
<keyword evidence="3" id="KW-1003">Cell membrane</keyword>
<evidence type="ECO:0000313" key="12">
    <source>
        <dbReference type="EMBL" id="CAG9810662.1"/>
    </source>
</evidence>
<evidence type="ECO:0000256" key="1">
    <source>
        <dbReference type="ARBA" id="ARBA00004477"/>
    </source>
</evidence>
<evidence type="ECO:0000256" key="6">
    <source>
        <dbReference type="ARBA" id="ARBA00022989"/>
    </source>
</evidence>
<dbReference type="PANTHER" id="PTHR12869:SF0">
    <property type="entry name" value="BOS COMPLEX SUBUNIT TMEM147"/>
    <property type="match status" value="1"/>
</dbReference>
<dbReference type="EMBL" id="OU895880">
    <property type="protein sequence ID" value="CAG9810662.1"/>
    <property type="molecule type" value="Genomic_DNA"/>
</dbReference>
<keyword evidence="13" id="KW-1185">Reference proteome</keyword>
<dbReference type="AlphaFoldDB" id="A0A9N9S4D4"/>
<evidence type="ECO:0000256" key="4">
    <source>
        <dbReference type="ARBA" id="ARBA00022692"/>
    </source>
</evidence>
<keyword evidence="4 11" id="KW-0812">Transmembrane</keyword>
<keyword evidence="6 11" id="KW-1133">Transmembrane helix</keyword>
<reference evidence="12" key="1">
    <citation type="submission" date="2022-01" db="EMBL/GenBank/DDBJ databases">
        <authorList>
            <person name="King R."/>
        </authorList>
    </citation>
    <scope>NUCLEOTIDE SEQUENCE</scope>
</reference>
<evidence type="ECO:0000256" key="7">
    <source>
        <dbReference type="ARBA" id="ARBA00023136"/>
    </source>
</evidence>
<keyword evidence="5" id="KW-0256">Endoplasmic reticulum</keyword>
<name>A0A9N9S4D4_9DIPT</name>
<dbReference type="Pfam" id="PF09767">
    <property type="entry name" value="DUF2053"/>
    <property type="match status" value="1"/>
</dbReference>
<feature type="transmembrane region" description="Helical" evidence="11">
    <location>
        <begin position="168"/>
        <end position="189"/>
    </location>
</feature>
<dbReference type="GO" id="GO:0005886">
    <property type="term" value="C:plasma membrane"/>
    <property type="evidence" value="ECO:0007669"/>
    <property type="project" value="UniProtKB-SubCell"/>
</dbReference>
<proteinExistence type="inferred from homology"/>
<evidence type="ECO:0000256" key="9">
    <source>
        <dbReference type="ARBA" id="ARBA00034846"/>
    </source>
</evidence>
<feature type="transmembrane region" description="Helical" evidence="11">
    <location>
        <begin position="195"/>
        <end position="217"/>
    </location>
</feature>
<evidence type="ECO:0000256" key="8">
    <source>
        <dbReference type="ARBA" id="ARBA00034739"/>
    </source>
</evidence>
<evidence type="ECO:0000256" key="3">
    <source>
        <dbReference type="ARBA" id="ARBA00022475"/>
    </source>
</evidence>
<accession>A0A9N9S4D4</accession>
<sequence>MTLYHFGNVAALAVLPIYFLYKFSGLAEYGAYKCFQAGGTYMFTQLCKMLILTFFPETINSDPTGFNFIGECLRCSADLLDFIGLTFVLSKIPGKGHSKLLTAAVGWCTAEIVLSKGLTLWRARGAEFSWIYTQKSLESNILLVITIAVTTLLWLWSRHDLNKKMMPFVTFLLFAIAFRNVWLDGILYAMSFGPWSALIAKGLVAIFGFGIPTLYLYSSMAQSIGI</sequence>
<dbReference type="PANTHER" id="PTHR12869">
    <property type="entry name" value="SMALL SEVEN TRANSMEMBRANE DOMAIN-CONTAINING PROTEIN"/>
    <property type="match status" value="1"/>
</dbReference>
<comment type="subcellular location">
    <subcellularLocation>
        <location evidence="2">Cell membrane</location>
        <topology evidence="2">Multi-pass membrane protein</topology>
    </subcellularLocation>
    <subcellularLocation>
        <location evidence="1">Endoplasmic reticulum membrane</location>
        <topology evidence="1">Multi-pass membrane protein</topology>
    </subcellularLocation>
</comment>
<keyword evidence="7 11" id="KW-0472">Membrane</keyword>
<feature type="transmembrane region" description="Helical" evidence="11">
    <location>
        <begin position="139"/>
        <end position="156"/>
    </location>
</feature>
<organism evidence="12 13">
    <name type="scientific">Chironomus riparius</name>
    <dbReference type="NCBI Taxonomy" id="315576"/>
    <lineage>
        <taxon>Eukaryota</taxon>
        <taxon>Metazoa</taxon>
        <taxon>Ecdysozoa</taxon>
        <taxon>Arthropoda</taxon>
        <taxon>Hexapoda</taxon>
        <taxon>Insecta</taxon>
        <taxon>Pterygota</taxon>
        <taxon>Neoptera</taxon>
        <taxon>Endopterygota</taxon>
        <taxon>Diptera</taxon>
        <taxon>Nematocera</taxon>
        <taxon>Chironomoidea</taxon>
        <taxon>Chironomidae</taxon>
        <taxon>Chironominae</taxon>
        <taxon>Chironomus</taxon>
    </lineage>
</organism>
<evidence type="ECO:0000256" key="11">
    <source>
        <dbReference type="SAM" id="Phobius"/>
    </source>
</evidence>
<evidence type="ECO:0000313" key="13">
    <source>
        <dbReference type="Proteomes" id="UP001153620"/>
    </source>
</evidence>
<evidence type="ECO:0000256" key="2">
    <source>
        <dbReference type="ARBA" id="ARBA00004651"/>
    </source>
</evidence>
<dbReference type="Proteomes" id="UP001153620">
    <property type="component" value="Chromosome 4"/>
</dbReference>